<dbReference type="EMBL" id="EF645804">
    <property type="protein sequence ID" value="ABV56561.1"/>
    <property type="molecule type" value="Genomic_DNA"/>
</dbReference>
<protein>
    <recommendedName>
        <fullName evidence="2">NADH-ubiquinone oxidoreductase chain 6</fullName>
        <ecNumber evidence="2">7.1.1.2</ecNumber>
    </recommendedName>
</protein>
<keyword evidence="2" id="KW-1278">Translocase</keyword>
<comment type="similarity">
    <text evidence="1 2">Belongs to the complex I subunit 6 family.</text>
</comment>
<feature type="transmembrane region" description="Helical" evidence="2">
    <location>
        <begin position="118"/>
        <end position="141"/>
    </location>
</feature>
<dbReference type="PANTHER" id="PTHR33269:SF17">
    <property type="entry name" value="NADH-UBIQUINONE OXIDOREDUCTASE CHAIN 6"/>
    <property type="match status" value="1"/>
</dbReference>
<organism evidence="3">
    <name type="scientific">Polytomella capuana</name>
    <dbReference type="NCBI Taxonomy" id="351368"/>
    <lineage>
        <taxon>Eukaryota</taxon>
        <taxon>Viridiplantae</taxon>
        <taxon>Chlorophyta</taxon>
        <taxon>core chlorophytes</taxon>
        <taxon>Chlorophyceae</taxon>
        <taxon>CS clade</taxon>
        <taxon>Chlamydomonadales</taxon>
        <taxon>Chlamydomonadaceae</taxon>
        <taxon>Polytomella</taxon>
    </lineage>
</organism>
<evidence type="ECO:0000313" key="3">
    <source>
        <dbReference type="EMBL" id="ABV56561.1"/>
    </source>
</evidence>
<dbReference type="GO" id="GO:0008137">
    <property type="term" value="F:NADH dehydrogenase (ubiquinone) activity"/>
    <property type="evidence" value="ECO:0007669"/>
    <property type="project" value="UniProtKB-UniRule"/>
</dbReference>
<keyword evidence="2" id="KW-1133">Transmembrane helix</keyword>
<proteinExistence type="inferred from homology"/>
<dbReference type="InterPro" id="IPR001457">
    <property type="entry name" value="NADH_UbQ/plastoQ_OxRdtase_su6"/>
</dbReference>
<comment type="subcellular location">
    <subcellularLocation>
        <location evidence="2">Mitochondrion membrane</location>
        <topology evidence="2">Multi-pass membrane protein</topology>
    </subcellularLocation>
</comment>
<dbReference type="EC" id="7.1.1.2" evidence="2"/>
<geneLocation type="mitochondrion" evidence="3"/>
<keyword evidence="2" id="KW-0813">Transport</keyword>
<dbReference type="GeneID" id="5952281"/>
<gene>
    <name evidence="3" type="primary">nad6</name>
</gene>
<dbReference type="AlphaFoldDB" id="B0YN29"/>
<comment type="catalytic activity">
    <reaction evidence="2">
        <text>a ubiquinone + NADH + 5 H(+)(in) = a ubiquinol + NAD(+) + 4 H(+)(out)</text>
        <dbReference type="Rhea" id="RHEA:29091"/>
        <dbReference type="Rhea" id="RHEA-COMP:9565"/>
        <dbReference type="Rhea" id="RHEA-COMP:9566"/>
        <dbReference type="ChEBI" id="CHEBI:15378"/>
        <dbReference type="ChEBI" id="CHEBI:16389"/>
        <dbReference type="ChEBI" id="CHEBI:17976"/>
        <dbReference type="ChEBI" id="CHEBI:57540"/>
        <dbReference type="ChEBI" id="CHEBI:57945"/>
        <dbReference type="EC" id="7.1.1.2"/>
    </reaction>
</comment>
<dbReference type="GO" id="GO:0031966">
    <property type="term" value="C:mitochondrial membrane"/>
    <property type="evidence" value="ECO:0007669"/>
    <property type="project" value="UniProtKB-SubCell"/>
</dbReference>
<dbReference type="Pfam" id="PF00499">
    <property type="entry name" value="Oxidored_q3"/>
    <property type="match status" value="1"/>
</dbReference>
<accession>B0YN29</accession>
<keyword evidence="2" id="KW-0472">Membrane</keyword>
<dbReference type="InterPro" id="IPR042106">
    <property type="entry name" value="Nuo/plastoQ_OxRdtase_6_NuoJ"/>
</dbReference>
<reference evidence="3" key="2">
    <citation type="journal article" date="2008" name="Mol. Biol. Evol.">
        <title>Mitochondrial genome of the colorless green alga Polytomella capuana: a linear molecule with an unprecedented GC content.</title>
        <authorList>
            <person name="Smith D.R."/>
            <person name="Lee R.W."/>
        </authorList>
    </citation>
    <scope>NUCLEOTIDE SEQUENCE</scope>
    <source>
        <strain evidence="3">SAG 63-5</strain>
    </source>
</reference>
<keyword evidence="2 3" id="KW-0496">Mitochondrion</keyword>
<evidence type="ECO:0000256" key="2">
    <source>
        <dbReference type="RuleBase" id="RU004430"/>
    </source>
</evidence>
<reference evidence="3" key="1">
    <citation type="submission" date="2007-06" db="EMBL/GenBank/DDBJ databases">
        <authorList>
            <person name="Smith D.Roy."/>
            <person name="Lee R.W."/>
        </authorList>
    </citation>
    <scope>NUCLEOTIDE SEQUENCE</scope>
    <source>
        <strain evidence="3">SAG 63-5</strain>
    </source>
</reference>
<dbReference type="PANTHER" id="PTHR33269">
    <property type="entry name" value="NADH-UBIQUINONE OXIDOREDUCTASE CHAIN 6"/>
    <property type="match status" value="1"/>
</dbReference>
<feature type="transmembrane region" description="Helical" evidence="2">
    <location>
        <begin position="79"/>
        <end position="97"/>
    </location>
</feature>
<keyword evidence="2" id="KW-0830">Ubiquinone</keyword>
<comment type="function">
    <text evidence="2">Core subunit of the mitochondrial membrane respiratory chain NADH dehydrogenase (Complex I) which catalyzes electron transfer from NADH through the respiratory chain, using ubiquinone as an electron acceptor. Essential for the catalytic activity and assembly of complex I.</text>
</comment>
<keyword evidence="2" id="KW-0520">NAD</keyword>
<evidence type="ECO:0000256" key="1">
    <source>
        <dbReference type="ARBA" id="ARBA00005698"/>
    </source>
</evidence>
<dbReference type="RefSeq" id="YP_001687109.1">
    <property type="nucleotide sequence ID" value="NC_010357.1"/>
</dbReference>
<sequence length="144" mass="15530">MLFYTALISALTALSLGIVLTTSPFMALMYSIVLYLDVQLILTMLGFEFMALVYALVYVGALAVLFLFVVMLIRVQAAAFLSLSTNVSMWVAGIIGFSADTTPRSWMIAGESLLNFGALLYTSYADLTILNSVALTVALFGSLV</sequence>
<dbReference type="Gene3D" id="1.20.120.1200">
    <property type="entry name" value="NADH-ubiquinone/plastoquinone oxidoreductase chain 6, subunit NuoJ"/>
    <property type="match status" value="1"/>
</dbReference>
<keyword evidence="2" id="KW-0679">Respiratory chain</keyword>
<name>B0YN29_9CHLO</name>
<keyword evidence="2" id="KW-0812">Transmembrane</keyword>
<keyword evidence="2" id="KW-0249">Electron transport</keyword>
<feature type="transmembrane region" description="Helical" evidence="2">
    <location>
        <begin position="52"/>
        <end position="73"/>
    </location>
</feature>